<comment type="caution">
    <text evidence="16">The sequence shown here is derived from an EMBL/GenBank/DDBJ whole genome shotgun (WGS) entry which is preliminary data.</text>
</comment>
<dbReference type="Pfam" id="PF12819">
    <property type="entry name" value="Malectin_like"/>
    <property type="match status" value="1"/>
</dbReference>
<dbReference type="InterPro" id="IPR032675">
    <property type="entry name" value="LRR_dom_sf"/>
</dbReference>
<keyword evidence="10" id="KW-0325">Glycoprotein</keyword>
<dbReference type="Pfam" id="PF07714">
    <property type="entry name" value="PK_Tyr_Ser-Thr"/>
    <property type="match status" value="1"/>
</dbReference>
<protein>
    <recommendedName>
        <fullName evidence="2">non-specific serine/threonine protein kinase</fullName>
        <ecNumber evidence="2">2.7.11.1</ecNumber>
    </recommendedName>
</protein>
<dbReference type="PROSITE" id="PS50011">
    <property type="entry name" value="PROTEIN_KINASE_DOM"/>
    <property type="match status" value="1"/>
</dbReference>
<keyword evidence="8" id="KW-0472">Membrane</keyword>
<dbReference type="AlphaFoldDB" id="A0A176W7A1"/>
<organism evidence="16 17">
    <name type="scientific">Marchantia polymorpha subsp. ruderalis</name>
    <dbReference type="NCBI Taxonomy" id="1480154"/>
    <lineage>
        <taxon>Eukaryota</taxon>
        <taxon>Viridiplantae</taxon>
        <taxon>Streptophyta</taxon>
        <taxon>Embryophyta</taxon>
        <taxon>Marchantiophyta</taxon>
        <taxon>Marchantiopsida</taxon>
        <taxon>Marchantiidae</taxon>
        <taxon>Marchantiales</taxon>
        <taxon>Marchantiaceae</taxon>
        <taxon>Marchantia</taxon>
    </lineage>
</organism>
<dbReference type="EC" id="2.7.11.1" evidence="2"/>
<evidence type="ECO:0000256" key="11">
    <source>
        <dbReference type="ARBA" id="ARBA00047899"/>
    </source>
</evidence>
<evidence type="ECO:0000256" key="5">
    <source>
        <dbReference type="ARBA" id="ARBA00022729"/>
    </source>
</evidence>
<evidence type="ECO:0000256" key="6">
    <source>
        <dbReference type="ARBA" id="ARBA00022737"/>
    </source>
</evidence>
<evidence type="ECO:0000256" key="8">
    <source>
        <dbReference type="ARBA" id="ARBA00023136"/>
    </source>
</evidence>
<evidence type="ECO:0000256" key="3">
    <source>
        <dbReference type="ARBA" id="ARBA00022614"/>
    </source>
</evidence>
<feature type="region of interest" description="Disordered" evidence="13">
    <location>
        <begin position="943"/>
        <end position="987"/>
    </location>
</feature>
<keyword evidence="7" id="KW-1133">Transmembrane helix</keyword>
<evidence type="ECO:0000256" key="10">
    <source>
        <dbReference type="ARBA" id="ARBA00023180"/>
    </source>
</evidence>
<keyword evidence="3" id="KW-0433">Leucine-rich repeat</keyword>
<evidence type="ECO:0000256" key="1">
    <source>
        <dbReference type="ARBA" id="ARBA00004167"/>
    </source>
</evidence>
<dbReference type="PANTHER" id="PTHR45631">
    <property type="entry name" value="OS07G0107800 PROTEIN-RELATED"/>
    <property type="match status" value="1"/>
</dbReference>
<dbReference type="InterPro" id="IPR024788">
    <property type="entry name" value="Malectin-like_Carb-bd_dom"/>
</dbReference>
<comment type="catalytic activity">
    <reaction evidence="11">
        <text>L-threonyl-[protein] + ATP = O-phospho-L-threonyl-[protein] + ADP + H(+)</text>
        <dbReference type="Rhea" id="RHEA:46608"/>
        <dbReference type="Rhea" id="RHEA-COMP:11060"/>
        <dbReference type="Rhea" id="RHEA-COMP:11605"/>
        <dbReference type="ChEBI" id="CHEBI:15378"/>
        <dbReference type="ChEBI" id="CHEBI:30013"/>
        <dbReference type="ChEBI" id="CHEBI:30616"/>
        <dbReference type="ChEBI" id="CHEBI:61977"/>
        <dbReference type="ChEBI" id="CHEBI:456216"/>
        <dbReference type="EC" id="2.7.11.1"/>
    </reaction>
</comment>
<gene>
    <name evidence="16" type="ORF">AXG93_3036s1370</name>
</gene>
<dbReference type="FunFam" id="3.80.10.10:FF:000041">
    <property type="entry name" value="LRR receptor-like serine/threonine-protein kinase ERECTA"/>
    <property type="match status" value="1"/>
</dbReference>
<comment type="catalytic activity">
    <reaction evidence="12">
        <text>L-seryl-[protein] + ATP = O-phospho-L-seryl-[protein] + ADP + H(+)</text>
        <dbReference type="Rhea" id="RHEA:17989"/>
        <dbReference type="Rhea" id="RHEA-COMP:9863"/>
        <dbReference type="Rhea" id="RHEA-COMP:11604"/>
        <dbReference type="ChEBI" id="CHEBI:15378"/>
        <dbReference type="ChEBI" id="CHEBI:29999"/>
        <dbReference type="ChEBI" id="CHEBI:30616"/>
        <dbReference type="ChEBI" id="CHEBI:83421"/>
        <dbReference type="ChEBI" id="CHEBI:456216"/>
        <dbReference type="EC" id="2.7.11.1"/>
    </reaction>
</comment>
<comment type="subcellular location">
    <subcellularLocation>
        <location evidence="1">Membrane</location>
        <topology evidence="1">Single-pass membrane protein</topology>
    </subcellularLocation>
</comment>
<evidence type="ECO:0000256" key="7">
    <source>
        <dbReference type="ARBA" id="ARBA00022989"/>
    </source>
</evidence>
<dbReference type="Gene3D" id="3.80.10.10">
    <property type="entry name" value="Ribonuclease Inhibitor"/>
    <property type="match status" value="1"/>
</dbReference>
<dbReference type="GO" id="GO:0005524">
    <property type="term" value="F:ATP binding"/>
    <property type="evidence" value="ECO:0007669"/>
    <property type="project" value="InterPro"/>
</dbReference>
<dbReference type="SUPFAM" id="SSF52058">
    <property type="entry name" value="L domain-like"/>
    <property type="match status" value="1"/>
</dbReference>
<dbReference type="InterPro" id="IPR001245">
    <property type="entry name" value="Ser-Thr/Tyr_kinase_cat_dom"/>
</dbReference>
<dbReference type="SUPFAM" id="SSF56112">
    <property type="entry name" value="Protein kinase-like (PK-like)"/>
    <property type="match status" value="1"/>
</dbReference>
<dbReference type="Proteomes" id="UP000077202">
    <property type="component" value="Unassembled WGS sequence"/>
</dbReference>
<name>A0A176W7A1_MARPO</name>
<evidence type="ECO:0000256" key="2">
    <source>
        <dbReference type="ARBA" id="ARBA00012513"/>
    </source>
</evidence>
<sequence>MEAEAVIVLLLVFGGAFLQTLADTGFISIDCGASSAHVDPRNITWVPDSGFVATGYTAKLNTTATSPDFTLDTLRYFPASHKMSCYVLQVQKGSRYLVRTSYRYGNYDGQDSPPEFNLAIDATIVSFIKTSKDSFEVHETIATAQDEVLSVCLFSESVSQRPFISALELRRIGESMYTAEDGQYLNRISRINFGAKSDESVRYPDDPYDRVWDSDMKLFEGALRETIATSEKVEQEHLREDPPSAVLETALTSSTTIIVPVPDIRDYYRAYLYFAEVINLDEEVLRSFDIILNGVYIKRDLSISAGLHSGLEIAAGNISGSEVINVTLSRRPYSNLGPIINALEIYSVIPGSVGTFESDVLAVRSLVSGFKLEQLSVGDPCVPIAWEWLSCTTENPPRVSAVLLSRMNLTGFIPSSVLDLPELTDLWLDHNQLEGSIPDLSSLRKLRILHLEDNELDGSLPVTLGKLNYLGEIILDNNHFSGQVPLSLFTKSNLKISLAGNPEMSLPGCVTGSGSCTQSQSLNASSQSRKRKTPVVIISVVAGVAATFFLIVIATADREEVVPTSLRSVGRTRTRSRTNEELEMAAEAREFTSSEIRKATRNFMRKVGEGTFGPVFYGKLSGGKEIAVRIHGCYRTQDFQDGVDVLARVRHQNLVSMIGYSQDSEDSLLIYEFLPGGSLMNNLNDPEASKLLTWNARLNIALQAAKGLLHLHTDYNPPIIHRNMKSSNILLTKKFSAKVADFGLSNLAPEGETNYVSILVKGATSGYLDPEFYSKQKFTEKSDVYSFGVVLLEIISGRRPVNLQLSRAEWNLSDWVRHQLELGNVEAIVDPALNKAYNIASMWKVADIAMYSVEPEAKHRPAMSEVVKELEDALFLEAQGRQSAGPLCVESGYKSALASTANITAPEEKSAHLAVILANEHRDHSESMCQDLVWLTARTDGFKRTADEPEPNPTNPNRQKLNDREDDENDRRLAPHASKNALRSQMESDGGVCCERLLPDTVKFQNAETRRMETSATVMRFTEIKALMICKVGLNRRKLLNSLQFFPGHTYFAALSVDACSSSTEKV</sequence>
<evidence type="ECO:0000259" key="15">
    <source>
        <dbReference type="PROSITE" id="PS50011"/>
    </source>
</evidence>
<evidence type="ECO:0000313" key="17">
    <source>
        <dbReference type="Proteomes" id="UP000077202"/>
    </source>
</evidence>
<keyword evidence="17" id="KW-1185">Reference proteome</keyword>
<dbReference type="InterPro" id="IPR000719">
    <property type="entry name" value="Prot_kinase_dom"/>
</dbReference>
<dbReference type="Gene3D" id="2.60.120.430">
    <property type="entry name" value="Galactose-binding lectin"/>
    <property type="match status" value="2"/>
</dbReference>
<keyword evidence="4" id="KW-0812">Transmembrane</keyword>
<dbReference type="InterPro" id="IPR011009">
    <property type="entry name" value="Kinase-like_dom_sf"/>
</dbReference>
<dbReference type="Gene3D" id="3.30.200.20">
    <property type="entry name" value="Phosphorylase Kinase, domain 1"/>
    <property type="match status" value="1"/>
</dbReference>
<dbReference type="GO" id="GO:0004672">
    <property type="term" value="F:protein kinase activity"/>
    <property type="evidence" value="ECO:0007669"/>
    <property type="project" value="InterPro"/>
</dbReference>
<dbReference type="GO" id="GO:0016020">
    <property type="term" value="C:membrane"/>
    <property type="evidence" value="ECO:0007669"/>
    <property type="project" value="UniProtKB-SubCell"/>
</dbReference>
<dbReference type="PROSITE" id="PS51450">
    <property type="entry name" value="LRR"/>
    <property type="match status" value="1"/>
</dbReference>
<dbReference type="Gene3D" id="1.10.510.10">
    <property type="entry name" value="Transferase(Phosphotransferase) domain 1"/>
    <property type="match status" value="1"/>
</dbReference>
<evidence type="ECO:0000256" key="14">
    <source>
        <dbReference type="SAM" id="SignalP"/>
    </source>
</evidence>
<keyword evidence="6" id="KW-0677">Repeat</keyword>
<dbReference type="EMBL" id="LVLJ01001564">
    <property type="protein sequence ID" value="OAE29010.1"/>
    <property type="molecule type" value="Genomic_DNA"/>
</dbReference>
<feature type="signal peptide" evidence="14">
    <location>
        <begin position="1"/>
        <end position="22"/>
    </location>
</feature>
<dbReference type="FunFam" id="1.10.510.10:FF:000146">
    <property type="entry name" value="LRR receptor-like serine/threonine-protein kinase IOS1"/>
    <property type="match status" value="1"/>
</dbReference>
<feature type="chain" id="PRO_5008052303" description="non-specific serine/threonine protein kinase" evidence="14">
    <location>
        <begin position="23"/>
        <end position="1067"/>
    </location>
</feature>
<evidence type="ECO:0000256" key="9">
    <source>
        <dbReference type="ARBA" id="ARBA00023170"/>
    </source>
</evidence>
<feature type="domain" description="Protein kinase" evidence="15">
    <location>
        <begin position="601"/>
        <end position="875"/>
    </location>
</feature>
<dbReference type="InterPro" id="IPR001611">
    <property type="entry name" value="Leu-rich_rpt"/>
</dbReference>
<keyword evidence="9" id="KW-0675">Receptor</keyword>
<proteinExistence type="predicted"/>
<evidence type="ECO:0000313" key="16">
    <source>
        <dbReference type="EMBL" id="OAE29010.1"/>
    </source>
</evidence>
<accession>A0A176W7A1</accession>
<evidence type="ECO:0000256" key="4">
    <source>
        <dbReference type="ARBA" id="ARBA00022692"/>
    </source>
</evidence>
<keyword evidence="5 14" id="KW-0732">Signal</keyword>
<evidence type="ECO:0000256" key="13">
    <source>
        <dbReference type="SAM" id="MobiDB-lite"/>
    </source>
</evidence>
<reference evidence="16" key="1">
    <citation type="submission" date="2016-03" db="EMBL/GenBank/DDBJ databases">
        <title>Mechanisms controlling the formation of the plant cell surface in tip-growing cells are functionally conserved among land plants.</title>
        <authorList>
            <person name="Honkanen S."/>
            <person name="Jones V.A."/>
            <person name="Morieri G."/>
            <person name="Champion C."/>
            <person name="Hetherington A.J."/>
            <person name="Kelly S."/>
            <person name="Saint-Marcoux D."/>
            <person name="Proust H."/>
            <person name="Prescott H."/>
            <person name="Dolan L."/>
        </authorList>
    </citation>
    <scope>NUCLEOTIDE SEQUENCE [LARGE SCALE GENOMIC DNA]</scope>
    <source>
        <tissue evidence="16">Whole gametophyte</tissue>
    </source>
</reference>
<evidence type="ECO:0000256" key="12">
    <source>
        <dbReference type="ARBA" id="ARBA00048679"/>
    </source>
</evidence>
<dbReference type="PANTHER" id="PTHR45631:SF3">
    <property type="entry name" value="OS05G0393100 PROTEIN"/>
    <property type="match status" value="1"/>
</dbReference>